<reference evidence="1 2" key="1">
    <citation type="journal article" date="2022" name="Nat. Plants">
        <title>Genomes of leafy and leafless Platanthera orchids illuminate the evolution of mycoheterotrophy.</title>
        <authorList>
            <person name="Li M.H."/>
            <person name="Liu K.W."/>
            <person name="Li Z."/>
            <person name="Lu H.C."/>
            <person name="Ye Q.L."/>
            <person name="Zhang D."/>
            <person name="Wang J.Y."/>
            <person name="Li Y.F."/>
            <person name="Zhong Z.M."/>
            <person name="Liu X."/>
            <person name="Yu X."/>
            <person name="Liu D.K."/>
            <person name="Tu X.D."/>
            <person name="Liu B."/>
            <person name="Hao Y."/>
            <person name="Liao X.Y."/>
            <person name="Jiang Y.T."/>
            <person name="Sun W.H."/>
            <person name="Chen J."/>
            <person name="Chen Y.Q."/>
            <person name="Ai Y."/>
            <person name="Zhai J.W."/>
            <person name="Wu S.S."/>
            <person name="Zhou Z."/>
            <person name="Hsiao Y.Y."/>
            <person name="Wu W.L."/>
            <person name="Chen Y.Y."/>
            <person name="Lin Y.F."/>
            <person name="Hsu J.L."/>
            <person name="Li C.Y."/>
            <person name="Wang Z.W."/>
            <person name="Zhao X."/>
            <person name="Zhong W.Y."/>
            <person name="Ma X.K."/>
            <person name="Ma L."/>
            <person name="Huang J."/>
            <person name="Chen G.Z."/>
            <person name="Huang M.Z."/>
            <person name="Huang L."/>
            <person name="Peng D.H."/>
            <person name="Luo Y.B."/>
            <person name="Zou S.Q."/>
            <person name="Chen S.P."/>
            <person name="Lan S."/>
            <person name="Tsai W.C."/>
            <person name="Van de Peer Y."/>
            <person name="Liu Z.J."/>
        </authorList>
    </citation>
    <scope>NUCLEOTIDE SEQUENCE [LARGE SCALE GENOMIC DNA]</scope>
    <source>
        <strain evidence="1">Lor288</strain>
    </source>
</reference>
<gene>
    <name evidence="1" type="ORF">KSP40_PGU017464</name>
</gene>
<evidence type="ECO:0000313" key="1">
    <source>
        <dbReference type="EMBL" id="KAK8945574.1"/>
    </source>
</evidence>
<proteinExistence type="predicted"/>
<dbReference type="Proteomes" id="UP001412067">
    <property type="component" value="Unassembled WGS sequence"/>
</dbReference>
<accession>A0ABR2LNA3</accession>
<protein>
    <submittedName>
        <fullName evidence="1">Uncharacterized protein</fullName>
    </submittedName>
</protein>
<name>A0ABR2LNA3_9ASPA</name>
<evidence type="ECO:0000313" key="2">
    <source>
        <dbReference type="Proteomes" id="UP001412067"/>
    </source>
</evidence>
<dbReference type="EMBL" id="JBBWWR010000017">
    <property type="protein sequence ID" value="KAK8945574.1"/>
    <property type="molecule type" value="Genomic_DNA"/>
</dbReference>
<organism evidence="1 2">
    <name type="scientific">Platanthera guangdongensis</name>
    <dbReference type="NCBI Taxonomy" id="2320717"/>
    <lineage>
        <taxon>Eukaryota</taxon>
        <taxon>Viridiplantae</taxon>
        <taxon>Streptophyta</taxon>
        <taxon>Embryophyta</taxon>
        <taxon>Tracheophyta</taxon>
        <taxon>Spermatophyta</taxon>
        <taxon>Magnoliopsida</taxon>
        <taxon>Liliopsida</taxon>
        <taxon>Asparagales</taxon>
        <taxon>Orchidaceae</taxon>
        <taxon>Orchidoideae</taxon>
        <taxon>Orchideae</taxon>
        <taxon>Orchidinae</taxon>
        <taxon>Platanthera</taxon>
    </lineage>
</organism>
<sequence>MLDSCNMEPSRMKLLPMIEDADRQSYLLGAEDGGNRSRAAADLPPRLMAGRGLRCVQEFGRDAGRFCGSLLIL</sequence>
<keyword evidence="2" id="KW-1185">Reference proteome</keyword>
<comment type="caution">
    <text evidence="1">The sequence shown here is derived from an EMBL/GenBank/DDBJ whole genome shotgun (WGS) entry which is preliminary data.</text>
</comment>